<sequence length="136" mass="15159">MASSATQSTRQMASAALSAFLRDRHTEVPTSDASRALRRKQQRERRKRAKSHRHHADIAAASDDEGANASASNSKSSTGPSGSNKHLARKVKKVSITKEEREIRQRILKMRENQRKGIPIIPHKKSADTDTSDDEF</sequence>
<evidence type="ECO:0000313" key="2">
    <source>
        <dbReference type="EMBL" id="KAJ6259041.1"/>
    </source>
</evidence>
<evidence type="ECO:0000256" key="1">
    <source>
        <dbReference type="SAM" id="MobiDB-lite"/>
    </source>
</evidence>
<accession>A0AAD6IV81</accession>
<gene>
    <name evidence="2" type="ORF">Dda_5937</name>
</gene>
<feature type="compositionally biased region" description="Basic residues" evidence="1">
    <location>
        <begin position="36"/>
        <end position="55"/>
    </location>
</feature>
<feature type="compositionally biased region" description="Polar residues" evidence="1">
    <location>
        <begin position="1"/>
        <end position="12"/>
    </location>
</feature>
<reference evidence="2" key="1">
    <citation type="submission" date="2023-01" db="EMBL/GenBank/DDBJ databases">
        <title>The chitinases involved in constricting ring structure development in the nematode-trapping fungus Drechslerella dactyloides.</title>
        <authorList>
            <person name="Wang R."/>
            <person name="Zhang L."/>
            <person name="Tang P."/>
            <person name="Li S."/>
            <person name="Liang L."/>
        </authorList>
    </citation>
    <scope>NUCLEOTIDE SEQUENCE</scope>
    <source>
        <strain evidence="2">YMF1.00031</strain>
    </source>
</reference>
<comment type="caution">
    <text evidence="2">The sequence shown here is derived from an EMBL/GenBank/DDBJ whole genome shotgun (WGS) entry which is preliminary data.</text>
</comment>
<keyword evidence="3" id="KW-1185">Reference proteome</keyword>
<evidence type="ECO:0000313" key="3">
    <source>
        <dbReference type="Proteomes" id="UP001221413"/>
    </source>
</evidence>
<dbReference type="EMBL" id="JAQGDS010000007">
    <property type="protein sequence ID" value="KAJ6259041.1"/>
    <property type="molecule type" value="Genomic_DNA"/>
</dbReference>
<dbReference type="Proteomes" id="UP001221413">
    <property type="component" value="Unassembled WGS sequence"/>
</dbReference>
<feature type="region of interest" description="Disordered" evidence="1">
    <location>
        <begin position="1"/>
        <end position="136"/>
    </location>
</feature>
<dbReference type="AlphaFoldDB" id="A0AAD6IV81"/>
<feature type="compositionally biased region" description="Low complexity" evidence="1">
    <location>
        <begin position="67"/>
        <end position="84"/>
    </location>
</feature>
<protein>
    <submittedName>
        <fullName evidence="2">Uncharacterized protein</fullName>
    </submittedName>
</protein>
<feature type="compositionally biased region" description="Basic residues" evidence="1">
    <location>
        <begin position="86"/>
        <end position="95"/>
    </location>
</feature>
<feature type="compositionally biased region" description="Basic and acidic residues" evidence="1">
    <location>
        <begin position="96"/>
        <end position="115"/>
    </location>
</feature>
<name>A0AAD6IV81_DREDA</name>
<organism evidence="2 3">
    <name type="scientific">Drechslerella dactyloides</name>
    <name type="common">Nematode-trapping fungus</name>
    <name type="synonym">Arthrobotrys dactyloides</name>
    <dbReference type="NCBI Taxonomy" id="74499"/>
    <lineage>
        <taxon>Eukaryota</taxon>
        <taxon>Fungi</taxon>
        <taxon>Dikarya</taxon>
        <taxon>Ascomycota</taxon>
        <taxon>Pezizomycotina</taxon>
        <taxon>Orbiliomycetes</taxon>
        <taxon>Orbiliales</taxon>
        <taxon>Orbiliaceae</taxon>
        <taxon>Drechslerella</taxon>
    </lineage>
</organism>
<proteinExistence type="predicted"/>